<dbReference type="RefSeq" id="WP_188933476.1">
    <property type="nucleotide sequence ID" value="NZ_BMJC01000003.1"/>
</dbReference>
<keyword evidence="2" id="KW-1185">Reference proteome</keyword>
<dbReference type="EMBL" id="BMJC01000003">
    <property type="protein sequence ID" value="GGB06502.1"/>
    <property type="molecule type" value="Genomic_DNA"/>
</dbReference>
<evidence type="ECO:0000313" key="1">
    <source>
        <dbReference type="EMBL" id="GGB06502.1"/>
    </source>
</evidence>
<reference evidence="1" key="1">
    <citation type="journal article" date="2014" name="Int. J. Syst. Evol. Microbiol.">
        <title>Complete genome sequence of Corynebacterium casei LMG S-19264T (=DSM 44701T), isolated from a smear-ripened cheese.</title>
        <authorList>
            <consortium name="US DOE Joint Genome Institute (JGI-PGF)"/>
            <person name="Walter F."/>
            <person name="Albersmeier A."/>
            <person name="Kalinowski J."/>
            <person name="Ruckert C."/>
        </authorList>
    </citation>
    <scope>NUCLEOTIDE SEQUENCE</scope>
    <source>
        <strain evidence="1">CGMCC 1.15448</strain>
    </source>
</reference>
<sequence length="248" mass="27588">MPIRHLPLYVIALYLLVSCKKNNGANSSGNANKLKMYIEDAKTSNSHVTDSFNVTYDNDNRITSLASPALKFVYTYSSKSFTLDLFENNQLSIHEIFYINSASYVDSTFQFDNTNDTTTEKYIYTGSLLTRDTTYSYSSAGTSIDTRDDYTYDNNGNTIKDVQSDGQGNINQITTFTYTTYPLSVRTNPTYFAPGAKYLPATQKVTDGAGSPIGTITYSYAFDGAGRLTKETDSADNGDVVVKTYIYY</sequence>
<name>A0A8J2XTV4_9BACT</name>
<reference evidence="1" key="2">
    <citation type="submission" date="2020-09" db="EMBL/GenBank/DDBJ databases">
        <authorList>
            <person name="Sun Q."/>
            <person name="Zhou Y."/>
        </authorList>
    </citation>
    <scope>NUCLEOTIDE SEQUENCE</scope>
    <source>
        <strain evidence="1">CGMCC 1.15448</strain>
    </source>
</reference>
<proteinExistence type="predicted"/>
<organism evidence="1 2">
    <name type="scientific">Puia dinghuensis</name>
    <dbReference type="NCBI Taxonomy" id="1792502"/>
    <lineage>
        <taxon>Bacteria</taxon>
        <taxon>Pseudomonadati</taxon>
        <taxon>Bacteroidota</taxon>
        <taxon>Chitinophagia</taxon>
        <taxon>Chitinophagales</taxon>
        <taxon>Chitinophagaceae</taxon>
        <taxon>Puia</taxon>
    </lineage>
</organism>
<evidence type="ECO:0000313" key="2">
    <source>
        <dbReference type="Proteomes" id="UP000607559"/>
    </source>
</evidence>
<accession>A0A8J2XTV4</accession>
<gene>
    <name evidence="1" type="ORF">GCM10011511_32430</name>
</gene>
<dbReference type="PROSITE" id="PS51257">
    <property type="entry name" value="PROKAR_LIPOPROTEIN"/>
    <property type="match status" value="1"/>
</dbReference>
<dbReference type="Proteomes" id="UP000607559">
    <property type="component" value="Unassembled WGS sequence"/>
</dbReference>
<protein>
    <submittedName>
        <fullName evidence="1">Uncharacterized protein</fullName>
    </submittedName>
</protein>
<dbReference type="Gene3D" id="2.180.10.10">
    <property type="entry name" value="RHS repeat-associated core"/>
    <property type="match status" value="1"/>
</dbReference>
<dbReference type="AlphaFoldDB" id="A0A8J2XTV4"/>
<comment type="caution">
    <text evidence="1">The sequence shown here is derived from an EMBL/GenBank/DDBJ whole genome shotgun (WGS) entry which is preliminary data.</text>
</comment>